<feature type="transmembrane region" description="Helical" evidence="10">
    <location>
        <begin position="28"/>
        <end position="53"/>
    </location>
</feature>
<accession>A0AAP6BHA5</accession>
<dbReference type="Pfam" id="PF00005">
    <property type="entry name" value="ABC_tran"/>
    <property type="match status" value="1"/>
</dbReference>
<dbReference type="Pfam" id="PF00664">
    <property type="entry name" value="ABC_membrane"/>
    <property type="match status" value="1"/>
</dbReference>
<evidence type="ECO:0000256" key="2">
    <source>
        <dbReference type="ARBA" id="ARBA00022448"/>
    </source>
</evidence>
<dbReference type="SUPFAM" id="SSF90123">
    <property type="entry name" value="ABC transporter transmembrane region"/>
    <property type="match status" value="1"/>
</dbReference>
<dbReference type="PROSITE" id="PS50929">
    <property type="entry name" value="ABC_TM1F"/>
    <property type="match status" value="1"/>
</dbReference>
<dbReference type="InterPro" id="IPR039421">
    <property type="entry name" value="Type_1_exporter"/>
</dbReference>
<organism evidence="13 16">
    <name type="scientific">Streptomyces acidiscabies</name>
    <dbReference type="NCBI Taxonomy" id="42234"/>
    <lineage>
        <taxon>Bacteria</taxon>
        <taxon>Bacillati</taxon>
        <taxon>Actinomycetota</taxon>
        <taxon>Actinomycetes</taxon>
        <taxon>Kitasatosporales</taxon>
        <taxon>Streptomycetaceae</taxon>
        <taxon>Streptomyces</taxon>
    </lineage>
</organism>
<keyword evidence="6 13" id="KW-0067">ATP-binding</keyword>
<dbReference type="RefSeq" id="WP_010359411.1">
    <property type="nucleotide sequence ID" value="NZ_BCMK01000001.1"/>
</dbReference>
<evidence type="ECO:0000256" key="6">
    <source>
        <dbReference type="ARBA" id="ARBA00022840"/>
    </source>
</evidence>
<evidence type="ECO:0000256" key="7">
    <source>
        <dbReference type="ARBA" id="ARBA00022989"/>
    </source>
</evidence>
<dbReference type="EMBL" id="JARAWC010000033">
    <property type="protein sequence ID" value="MDX2964723.1"/>
    <property type="molecule type" value="Genomic_DNA"/>
</dbReference>
<dbReference type="Proteomes" id="UP001272987">
    <property type="component" value="Unassembled WGS sequence"/>
</dbReference>
<dbReference type="InterPro" id="IPR003593">
    <property type="entry name" value="AAA+_ATPase"/>
</dbReference>
<feature type="domain" description="ABC transporter" evidence="11">
    <location>
        <begin position="347"/>
        <end position="573"/>
    </location>
</feature>
<comment type="similarity">
    <text evidence="9">Belongs to the ABC transporter superfamily. Lipid exporter (TC 3.A.1.106) family.</text>
</comment>
<dbReference type="PANTHER" id="PTHR24221">
    <property type="entry name" value="ATP-BINDING CASSETTE SUB-FAMILY B"/>
    <property type="match status" value="1"/>
</dbReference>
<dbReference type="InterPro" id="IPR036640">
    <property type="entry name" value="ABC1_TM_sf"/>
</dbReference>
<feature type="transmembrane region" description="Helical" evidence="10">
    <location>
        <begin position="65"/>
        <end position="89"/>
    </location>
</feature>
<evidence type="ECO:0000313" key="16">
    <source>
        <dbReference type="Proteomes" id="UP001282288"/>
    </source>
</evidence>
<dbReference type="SMART" id="SM00382">
    <property type="entry name" value="AAA"/>
    <property type="match status" value="1"/>
</dbReference>
<feature type="domain" description="ABC transmembrane type-1" evidence="12">
    <location>
        <begin position="29"/>
        <end position="314"/>
    </location>
</feature>
<name>A0AAP6BHA5_9ACTN</name>
<evidence type="ECO:0000313" key="14">
    <source>
        <dbReference type="EMBL" id="MDX3021891.1"/>
    </source>
</evidence>
<dbReference type="Gene3D" id="1.20.1560.10">
    <property type="entry name" value="ABC transporter type 1, transmembrane domain"/>
    <property type="match status" value="1"/>
</dbReference>
<evidence type="ECO:0000256" key="3">
    <source>
        <dbReference type="ARBA" id="ARBA00022475"/>
    </source>
</evidence>
<dbReference type="PROSITE" id="PS50893">
    <property type="entry name" value="ABC_TRANSPORTER_2"/>
    <property type="match status" value="1"/>
</dbReference>
<evidence type="ECO:0000256" key="5">
    <source>
        <dbReference type="ARBA" id="ARBA00022741"/>
    </source>
</evidence>
<dbReference type="SUPFAM" id="SSF52540">
    <property type="entry name" value="P-loop containing nucleoside triphosphate hydrolases"/>
    <property type="match status" value="1"/>
</dbReference>
<dbReference type="Proteomes" id="UP001282288">
    <property type="component" value="Unassembled WGS sequence"/>
</dbReference>
<evidence type="ECO:0000259" key="12">
    <source>
        <dbReference type="PROSITE" id="PS50929"/>
    </source>
</evidence>
<evidence type="ECO:0000313" key="15">
    <source>
        <dbReference type="Proteomes" id="UP001272987"/>
    </source>
</evidence>
<keyword evidence="7 10" id="KW-1133">Transmembrane helix</keyword>
<keyword evidence="5" id="KW-0547">Nucleotide-binding</keyword>
<dbReference type="EMBL" id="JARAWP010000018">
    <property type="protein sequence ID" value="MDX3021891.1"/>
    <property type="molecule type" value="Genomic_DNA"/>
</dbReference>
<evidence type="ECO:0000256" key="4">
    <source>
        <dbReference type="ARBA" id="ARBA00022692"/>
    </source>
</evidence>
<sequence>MDALEATPPPGAARRLLRSVLGADVRRLWLAVVVVLLQQAAALAGPVFVAVTIDRAVPALRGGDAGPLVAVAVGCTCCVTAAGVLQSLFVRLSAGIGQRVVAEIRMRLFTHLQAQSVAFHDEHASGTLAARASGDVDAVRGLFLSGLDQIVTAAVSLVYIASALLMLDLPLGLAALAALAPVCWTMRSFRRRSLPVYHRRSTAAGAVAGDLRETFAGIRTVRAFGREGANERRFAGLDRRHRDENERAELEMARYVTSSRLVANAAVAGLVLWGGYRVAGGTLEVGAYAGVVLYLRDLYDKPLRLGGVLDAYQAAAASLGKIAVLLAVRPAVAEPACPVPLPAGRGVRFENVSFAYDGGPDVLRGFGLTLAAGRTVALAGPSGGGKSTLAKLLARFHDPTAGRVLLDGVDLRDLSAADLRHGVVMVPQESFLFSGTVAENIALGRPDASPEEIRYAAEATGAHRFISALPDGYATDAGGRFSAGQRQLVALTRVFLVNPSVIVLDEATAVLDIPTERAVHEAMRTVFRGRTVLVVAHRPSTLRIADRVLVLADGRVVQDCAPAELTALTPRKS</sequence>
<dbReference type="GO" id="GO:0016887">
    <property type="term" value="F:ATP hydrolysis activity"/>
    <property type="evidence" value="ECO:0007669"/>
    <property type="project" value="InterPro"/>
</dbReference>
<proteinExistence type="inferred from homology"/>
<keyword evidence="2" id="KW-0813">Transport</keyword>
<keyword evidence="3" id="KW-1003">Cell membrane</keyword>
<dbReference type="GeneID" id="69813815"/>
<comment type="caution">
    <text evidence="13">The sequence shown here is derived from an EMBL/GenBank/DDBJ whole genome shotgun (WGS) entry which is preliminary data.</text>
</comment>
<dbReference type="GO" id="GO:0140359">
    <property type="term" value="F:ABC-type transporter activity"/>
    <property type="evidence" value="ECO:0007669"/>
    <property type="project" value="InterPro"/>
</dbReference>
<dbReference type="AlphaFoldDB" id="A0AAP6BHA5"/>
<dbReference type="Gene3D" id="3.40.50.300">
    <property type="entry name" value="P-loop containing nucleotide triphosphate hydrolases"/>
    <property type="match status" value="1"/>
</dbReference>
<evidence type="ECO:0000259" key="11">
    <source>
        <dbReference type="PROSITE" id="PS50893"/>
    </source>
</evidence>
<dbReference type="InterPro" id="IPR003439">
    <property type="entry name" value="ABC_transporter-like_ATP-bd"/>
</dbReference>
<dbReference type="InterPro" id="IPR027417">
    <property type="entry name" value="P-loop_NTPase"/>
</dbReference>
<dbReference type="GO" id="GO:0005886">
    <property type="term" value="C:plasma membrane"/>
    <property type="evidence" value="ECO:0007669"/>
    <property type="project" value="UniProtKB-SubCell"/>
</dbReference>
<dbReference type="GO" id="GO:0005524">
    <property type="term" value="F:ATP binding"/>
    <property type="evidence" value="ECO:0007669"/>
    <property type="project" value="UniProtKB-KW"/>
</dbReference>
<reference evidence="13 15" key="1">
    <citation type="journal article" date="2023" name="Microb. Genom.">
        <title>Mesoterricola silvestris gen. nov., sp. nov., Mesoterricola sediminis sp. nov., Geothrix oryzae sp. nov., Geothrix edaphica sp. nov., Geothrix rubra sp. nov., and Geothrix limicola sp. nov., six novel members of Acidobacteriota isolated from soils.</title>
        <authorList>
            <person name="Weisberg A.J."/>
            <person name="Pearce E."/>
            <person name="Kramer C.G."/>
            <person name="Chang J.H."/>
            <person name="Clarke C.R."/>
        </authorList>
    </citation>
    <scope>NUCLEOTIDE SEQUENCE</scope>
    <source>
        <strain evidence="14 15">NB05-1H</strain>
        <strain evidence="13">NRRL_B-16521</strain>
    </source>
</reference>
<dbReference type="InterPro" id="IPR011527">
    <property type="entry name" value="ABC1_TM_dom"/>
</dbReference>
<dbReference type="PANTHER" id="PTHR24221:SF654">
    <property type="entry name" value="ATP-BINDING CASSETTE SUB-FAMILY B MEMBER 6"/>
    <property type="match status" value="1"/>
</dbReference>
<dbReference type="GO" id="GO:0034040">
    <property type="term" value="F:ATPase-coupled lipid transmembrane transporter activity"/>
    <property type="evidence" value="ECO:0007669"/>
    <property type="project" value="TreeGrafter"/>
</dbReference>
<evidence type="ECO:0000256" key="8">
    <source>
        <dbReference type="ARBA" id="ARBA00023136"/>
    </source>
</evidence>
<evidence type="ECO:0000256" key="1">
    <source>
        <dbReference type="ARBA" id="ARBA00004651"/>
    </source>
</evidence>
<dbReference type="FunFam" id="3.40.50.300:FF:000299">
    <property type="entry name" value="ABC transporter ATP-binding protein/permease"/>
    <property type="match status" value="1"/>
</dbReference>
<keyword evidence="4 10" id="KW-0812">Transmembrane</keyword>
<evidence type="ECO:0000256" key="10">
    <source>
        <dbReference type="SAM" id="Phobius"/>
    </source>
</evidence>
<keyword evidence="15" id="KW-1185">Reference proteome</keyword>
<keyword evidence="8 10" id="KW-0472">Membrane</keyword>
<evidence type="ECO:0000256" key="9">
    <source>
        <dbReference type="ARBA" id="ARBA00061644"/>
    </source>
</evidence>
<gene>
    <name evidence="13" type="ORF">PV399_34120</name>
    <name evidence="14" type="ORF">PV666_28965</name>
</gene>
<protein>
    <submittedName>
        <fullName evidence="13">ABC transporter ATP-binding protein</fullName>
    </submittedName>
</protein>
<comment type="subcellular location">
    <subcellularLocation>
        <location evidence="1">Cell membrane</location>
        <topology evidence="1">Multi-pass membrane protein</topology>
    </subcellularLocation>
</comment>
<evidence type="ECO:0000313" key="13">
    <source>
        <dbReference type="EMBL" id="MDX2964723.1"/>
    </source>
</evidence>